<reference evidence="2" key="1">
    <citation type="submission" date="2020-12" db="UniProtKB">
        <authorList>
            <consortium name="WormBaseParasite"/>
        </authorList>
    </citation>
    <scope>IDENTIFICATION</scope>
    <source>
        <strain evidence="2">MHco3</strain>
    </source>
</reference>
<dbReference type="Proteomes" id="UP000025227">
    <property type="component" value="Unplaced"/>
</dbReference>
<evidence type="ECO:0000313" key="1">
    <source>
        <dbReference type="Proteomes" id="UP000025227"/>
    </source>
</evidence>
<proteinExistence type="predicted"/>
<dbReference type="OMA" id="RWKEANA"/>
<accession>A0A7I4YGS6</accession>
<sequence>MNMTLPLPFCNFCKAWSCLGRNRTRTPSKCRREPTLLPTQENRWKEANAREIGEGVKLFYNGEDTKRNGVAITVAESLKDPVSTVNRVSSRIMAVRIDTKEVNWSIISEHAPQAGCLVYKKGEFYLKLDETIRLVPEGDYLTIAGDLNGHIGSERRGMATVVGGRGVGVRNEEGERVLALAIAHDLAVCNTLFAKRKAQKETYSNS</sequence>
<dbReference type="OrthoDB" id="410542at2759"/>
<keyword evidence="1" id="KW-1185">Reference proteome</keyword>
<evidence type="ECO:0000313" key="2">
    <source>
        <dbReference type="WBParaSite" id="HCON_00098740-00001"/>
    </source>
</evidence>
<dbReference type="InterPro" id="IPR027124">
    <property type="entry name" value="Swc5/CFDP1/2"/>
</dbReference>
<dbReference type="InterPro" id="IPR036691">
    <property type="entry name" value="Endo/exonu/phosph_ase_sf"/>
</dbReference>
<dbReference type="Gene3D" id="3.60.10.10">
    <property type="entry name" value="Endonuclease/exonuclease/phosphatase"/>
    <property type="match status" value="1"/>
</dbReference>
<dbReference type="PANTHER" id="PTHR23227">
    <property type="entry name" value="BUCENTAUR RELATED"/>
    <property type="match status" value="1"/>
</dbReference>
<dbReference type="PANTHER" id="PTHR23227:SF67">
    <property type="entry name" value="CRANIOFACIAL DEVELOPMENT PROTEIN 2-LIKE"/>
    <property type="match status" value="1"/>
</dbReference>
<organism evidence="1 2">
    <name type="scientific">Haemonchus contortus</name>
    <name type="common">Barber pole worm</name>
    <dbReference type="NCBI Taxonomy" id="6289"/>
    <lineage>
        <taxon>Eukaryota</taxon>
        <taxon>Metazoa</taxon>
        <taxon>Ecdysozoa</taxon>
        <taxon>Nematoda</taxon>
        <taxon>Chromadorea</taxon>
        <taxon>Rhabditida</taxon>
        <taxon>Rhabditina</taxon>
        <taxon>Rhabditomorpha</taxon>
        <taxon>Strongyloidea</taxon>
        <taxon>Trichostrongylidae</taxon>
        <taxon>Haemonchus</taxon>
    </lineage>
</organism>
<dbReference type="WBParaSite" id="HCON_00098740-00001">
    <property type="protein sequence ID" value="HCON_00098740-00001"/>
    <property type="gene ID" value="HCON_00098740"/>
</dbReference>
<name>A0A7I4YGS6_HAECO</name>
<protein>
    <submittedName>
        <fullName evidence="2">PPM-type phosphatase domain-containing protein</fullName>
    </submittedName>
</protein>
<dbReference type="AlphaFoldDB" id="A0A7I4YGS6"/>
<dbReference type="SUPFAM" id="SSF56219">
    <property type="entry name" value="DNase I-like"/>
    <property type="match status" value="1"/>
</dbReference>